<feature type="chain" id="PRO_5026658023" evidence="1">
    <location>
        <begin position="20"/>
        <end position="63"/>
    </location>
</feature>
<dbReference type="AlphaFoldDB" id="A0A6J5WZE6"/>
<accession>A0A6J5WZE6</accession>
<protein>
    <submittedName>
        <fullName evidence="2">Uncharacterized protein</fullName>
    </submittedName>
</protein>
<keyword evidence="1" id="KW-0732">Signal</keyword>
<keyword evidence="3" id="KW-1185">Reference proteome</keyword>
<evidence type="ECO:0000256" key="1">
    <source>
        <dbReference type="SAM" id="SignalP"/>
    </source>
</evidence>
<name>A0A6J5WZE6_PRUAR</name>
<reference evidence="3" key="1">
    <citation type="journal article" date="2020" name="Genome Biol.">
        <title>Gamete binning: chromosome-level and haplotype-resolved genome assembly enabled by high-throughput single-cell sequencing of gamete genomes.</title>
        <authorList>
            <person name="Campoy J.A."/>
            <person name="Sun H."/>
            <person name="Goel M."/>
            <person name="Jiao W.-B."/>
            <person name="Folz-Donahue K."/>
            <person name="Wang N."/>
            <person name="Rubio M."/>
            <person name="Liu C."/>
            <person name="Kukat C."/>
            <person name="Ruiz D."/>
            <person name="Huettel B."/>
            <person name="Schneeberger K."/>
        </authorList>
    </citation>
    <scope>NUCLEOTIDE SEQUENCE [LARGE SCALE GENOMIC DNA]</scope>
    <source>
        <strain evidence="3">cv. Rojo Pasion</strain>
    </source>
</reference>
<dbReference type="Proteomes" id="UP000507245">
    <property type="component" value="Unassembled WGS sequence"/>
</dbReference>
<sequence>MMRKLFALIIAAHDVSVSCSTSCVLYNGALQSVLTNSQLSKAALVFVGYTICLRKSLTGPIQY</sequence>
<evidence type="ECO:0000313" key="3">
    <source>
        <dbReference type="Proteomes" id="UP000507245"/>
    </source>
</evidence>
<organism evidence="2 3">
    <name type="scientific">Prunus armeniaca</name>
    <name type="common">Apricot</name>
    <name type="synonym">Armeniaca vulgaris</name>
    <dbReference type="NCBI Taxonomy" id="36596"/>
    <lineage>
        <taxon>Eukaryota</taxon>
        <taxon>Viridiplantae</taxon>
        <taxon>Streptophyta</taxon>
        <taxon>Embryophyta</taxon>
        <taxon>Tracheophyta</taxon>
        <taxon>Spermatophyta</taxon>
        <taxon>Magnoliopsida</taxon>
        <taxon>eudicotyledons</taxon>
        <taxon>Gunneridae</taxon>
        <taxon>Pentapetalae</taxon>
        <taxon>rosids</taxon>
        <taxon>fabids</taxon>
        <taxon>Rosales</taxon>
        <taxon>Rosaceae</taxon>
        <taxon>Amygdaloideae</taxon>
        <taxon>Amygdaleae</taxon>
        <taxon>Prunus</taxon>
    </lineage>
</organism>
<feature type="signal peptide" evidence="1">
    <location>
        <begin position="1"/>
        <end position="19"/>
    </location>
</feature>
<proteinExistence type="predicted"/>
<gene>
    <name evidence="2" type="ORF">ORAREDHAP_LOCUS25720</name>
</gene>
<dbReference type="EMBL" id="CAEKKB010000004">
    <property type="protein sequence ID" value="CAB4307186.1"/>
    <property type="molecule type" value="Genomic_DNA"/>
</dbReference>
<evidence type="ECO:0000313" key="2">
    <source>
        <dbReference type="EMBL" id="CAB4307186.1"/>
    </source>
</evidence>